<sequence>MSVRTRVSIILSLLLIVGSILVTTVNSYIAYQKLRKEAEAGSRLASEKYTREISEFLNIGLGAVRGYRSVLEETRPTRAQIINSLRGFLSRQPGYFGAWAVFEPQAFDGLDEQYRFAKGHDHTGRFIPYINRANSETELTFENCVNYEDEGPIGYYYSVPKKQKREFLTEPTTYLVSKRYILMVSLVEPIIRNSRFAGVVGVDITIDKMQVVIGSIRPFRGTGYLAFLSPDGVFAANGLSPETVGQKIEAEAERQRITQKIYLAEPFIENDASYTHFYYPIYWGNSEKPWAIRASIPNSLYYEDLIYIWAVSLISTFGILGIILFTLRFSFDRYVLRGLSQAMEYSGEIAGGNLQARAEYPRRDEIGALLSAMDKMRDNLSRHMEERIRTQAALRESQEIKRRNELIEFQKKELEAALENLRKAQGQLLQSERMAILGQLSAGLSHELNNPLGAIKASNQTLQDCVPRIRALLPKVHQILSNVSSEIRILYLQFMEACKSGESEIAGMEARRRRKRLSETLQSWGVEPPDPVADTLADMGFTELTDEYRPLFLLSEWNTLLEYTYLEELYFRNSDTIRTSVDRVSKILFALRSYSEGGGKDSLKDISMEETLDTVLTVYQHYIRRGVVIIRSFDEIPPVRCVREDIVQVWTHLVLNALQAINFQGKLYLRLFRKGDEAVVEIEDDGPGIPEEIGDKIFDPFFTTKQEGEGSGLGLDIVKRIVAKYGGRIEWSSKPGKTIFRVFLPFVQKEQPLEDAS</sequence>
<dbReference type="CDD" id="cd12913">
    <property type="entry name" value="PDC1_MCP_like"/>
    <property type="match status" value="1"/>
</dbReference>
<evidence type="ECO:0000313" key="16">
    <source>
        <dbReference type="Proteomes" id="UP000231962"/>
    </source>
</evidence>
<dbReference type="OrthoDB" id="343970at2"/>
<dbReference type="Gene3D" id="3.30.565.10">
    <property type="entry name" value="Histidine kinase-like ATPase, C-terminal domain"/>
    <property type="match status" value="1"/>
</dbReference>
<evidence type="ECO:0000256" key="1">
    <source>
        <dbReference type="ARBA" id="ARBA00000085"/>
    </source>
</evidence>
<keyword evidence="11" id="KW-0472">Membrane</keyword>
<reference evidence="16 17" key="1">
    <citation type="submission" date="2017-07" db="EMBL/GenBank/DDBJ databases">
        <title>Leptospira spp. isolated from tropical soils.</title>
        <authorList>
            <person name="Thibeaux R."/>
            <person name="Iraola G."/>
            <person name="Ferres I."/>
            <person name="Bierque E."/>
            <person name="Girault D."/>
            <person name="Soupe-Gilbert M.-E."/>
            <person name="Picardeau M."/>
            <person name="Goarant C."/>
        </authorList>
    </citation>
    <scope>NUCLEOTIDE SEQUENCE [LARGE SCALE GENOMIC DNA]</scope>
    <source>
        <strain evidence="15 17">FH1-B-B1</strain>
        <strain evidence="14 16">FH1-B-C1</strain>
    </source>
</reference>
<dbReference type="SUPFAM" id="SSF47384">
    <property type="entry name" value="Homodimeric domain of signal transducing histidine kinase"/>
    <property type="match status" value="1"/>
</dbReference>
<feature type="transmembrane region" description="Helical" evidence="11">
    <location>
        <begin position="306"/>
        <end position="327"/>
    </location>
</feature>
<evidence type="ECO:0000313" key="15">
    <source>
        <dbReference type="EMBL" id="PJZ73445.1"/>
    </source>
</evidence>
<evidence type="ECO:0000256" key="2">
    <source>
        <dbReference type="ARBA" id="ARBA00004370"/>
    </source>
</evidence>
<dbReference type="EMBL" id="NPDY01000014">
    <property type="protein sequence ID" value="PJZ68937.1"/>
    <property type="molecule type" value="Genomic_DNA"/>
</dbReference>
<evidence type="ECO:0000256" key="11">
    <source>
        <dbReference type="SAM" id="Phobius"/>
    </source>
</evidence>
<dbReference type="PROSITE" id="PS50885">
    <property type="entry name" value="HAMP"/>
    <property type="match status" value="1"/>
</dbReference>
<dbReference type="Gene3D" id="6.10.340.10">
    <property type="match status" value="1"/>
</dbReference>
<evidence type="ECO:0000256" key="9">
    <source>
        <dbReference type="ARBA" id="ARBA00023012"/>
    </source>
</evidence>
<dbReference type="AlphaFoldDB" id="A0A2M9ZN29"/>
<keyword evidence="11" id="KW-1133">Transmembrane helix</keyword>
<dbReference type="GO" id="GO:0005524">
    <property type="term" value="F:ATP binding"/>
    <property type="evidence" value="ECO:0007669"/>
    <property type="project" value="UniProtKB-KW"/>
</dbReference>
<comment type="subcellular location">
    <subcellularLocation>
        <location evidence="2">Membrane</location>
    </subcellularLocation>
</comment>
<evidence type="ECO:0000256" key="10">
    <source>
        <dbReference type="SAM" id="Coils"/>
    </source>
</evidence>
<evidence type="ECO:0000313" key="17">
    <source>
        <dbReference type="Proteomes" id="UP000231990"/>
    </source>
</evidence>
<evidence type="ECO:0000256" key="8">
    <source>
        <dbReference type="ARBA" id="ARBA00022840"/>
    </source>
</evidence>
<dbReference type="InterPro" id="IPR004358">
    <property type="entry name" value="Sig_transdc_His_kin-like_C"/>
</dbReference>
<dbReference type="PRINTS" id="PR00344">
    <property type="entry name" value="BCTRLSENSOR"/>
</dbReference>
<evidence type="ECO:0000256" key="7">
    <source>
        <dbReference type="ARBA" id="ARBA00022777"/>
    </source>
</evidence>
<dbReference type="InterPro" id="IPR003594">
    <property type="entry name" value="HATPase_dom"/>
</dbReference>
<keyword evidence="8" id="KW-0067">ATP-binding</keyword>
<evidence type="ECO:0000256" key="4">
    <source>
        <dbReference type="ARBA" id="ARBA00022553"/>
    </source>
</evidence>
<evidence type="ECO:0000256" key="6">
    <source>
        <dbReference type="ARBA" id="ARBA00022741"/>
    </source>
</evidence>
<dbReference type="Proteomes" id="UP000231990">
    <property type="component" value="Unassembled WGS sequence"/>
</dbReference>
<keyword evidence="5" id="KW-0808">Transferase</keyword>
<keyword evidence="7" id="KW-0418">Kinase</keyword>
<dbReference type="SUPFAM" id="SSF55874">
    <property type="entry name" value="ATPase domain of HSP90 chaperone/DNA topoisomerase II/histidine kinase"/>
    <property type="match status" value="1"/>
</dbReference>
<feature type="coiled-coil region" evidence="10">
    <location>
        <begin position="397"/>
        <end position="434"/>
    </location>
</feature>
<dbReference type="EC" id="2.7.13.3" evidence="3"/>
<dbReference type="GO" id="GO:0000155">
    <property type="term" value="F:phosphorelay sensor kinase activity"/>
    <property type="evidence" value="ECO:0007669"/>
    <property type="project" value="InterPro"/>
</dbReference>
<evidence type="ECO:0000259" key="13">
    <source>
        <dbReference type="PROSITE" id="PS50885"/>
    </source>
</evidence>
<comment type="caution">
    <text evidence="15">The sequence shown here is derived from an EMBL/GenBank/DDBJ whole genome shotgun (WGS) entry which is preliminary data.</text>
</comment>
<dbReference type="Gene3D" id="1.10.287.130">
    <property type="match status" value="1"/>
</dbReference>
<evidence type="ECO:0000256" key="5">
    <source>
        <dbReference type="ARBA" id="ARBA00022679"/>
    </source>
</evidence>
<dbReference type="InterPro" id="IPR036097">
    <property type="entry name" value="HisK_dim/P_sf"/>
</dbReference>
<dbReference type="PROSITE" id="PS50109">
    <property type="entry name" value="HIS_KIN"/>
    <property type="match status" value="1"/>
</dbReference>
<dbReference type="CDD" id="cd00082">
    <property type="entry name" value="HisKA"/>
    <property type="match status" value="1"/>
</dbReference>
<keyword evidence="4" id="KW-0597">Phosphoprotein</keyword>
<dbReference type="InterPro" id="IPR003661">
    <property type="entry name" value="HisK_dim/P_dom"/>
</dbReference>
<evidence type="ECO:0000313" key="14">
    <source>
        <dbReference type="EMBL" id="PJZ68937.1"/>
    </source>
</evidence>
<dbReference type="RefSeq" id="WP_100714627.1">
    <property type="nucleotide sequence ID" value="NZ_NPDY01000014.1"/>
</dbReference>
<keyword evidence="11" id="KW-0812">Transmembrane</keyword>
<dbReference type="EMBL" id="NPDZ01000004">
    <property type="protein sequence ID" value="PJZ73445.1"/>
    <property type="molecule type" value="Genomic_DNA"/>
</dbReference>
<keyword evidence="16" id="KW-1185">Reference proteome</keyword>
<dbReference type="CDD" id="cd06225">
    <property type="entry name" value="HAMP"/>
    <property type="match status" value="1"/>
</dbReference>
<dbReference type="Pfam" id="PF02518">
    <property type="entry name" value="HATPase_c"/>
    <property type="match status" value="1"/>
</dbReference>
<dbReference type="SUPFAM" id="SSF158472">
    <property type="entry name" value="HAMP domain-like"/>
    <property type="match status" value="1"/>
</dbReference>
<dbReference type="Proteomes" id="UP000231962">
    <property type="component" value="Unassembled WGS sequence"/>
</dbReference>
<keyword evidence="9" id="KW-0902">Two-component regulatory system</keyword>
<name>A0A2M9ZN29_9LEPT</name>
<dbReference type="Pfam" id="PF22673">
    <property type="entry name" value="MCP-like_PDC_1"/>
    <property type="match status" value="1"/>
</dbReference>
<dbReference type="PANTHER" id="PTHR43065">
    <property type="entry name" value="SENSOR HISTIDINE KINASE"/>
    <property type="match status" value="1"/>
</dbReference>
<feature type="domain" description="Histidine kinase" evidence="12">
    <location>
        <begin position="550"/>
        <end position="748"/>
    </location>
</feature>
<dbReference type="SMART" id="SM00387">
    <property type="entry name" value="HATPase_c"/>
    <property type="match status" value="1"/>
</dbReference>
<comment type="catalytic activity">
    <reaction evidence="1">
        <text>ATP + protein L-histidine = ADP + protein N-phospho-L-histidine.</text>
        <dbReference type="EC" id="2.7.13.3"/>
    </reaction>
</comment>
<feature type="domain" description="HAMP" evidence="13">
    <location>
        <begin position="333"/>
        <end position="385"/>
    </location>
</feature>
<keyword evidence="10" id="KW-0175">Coiled coil</keyword>
<dbReference type="InterPro" id="IPR005467">
    <property type="entry name" value="His_kinase_dom"/>
</dbReference>
<dbReference type="Pfam" id="PF00672">
    <property type="entry name" value="HAMP"/>
    <property type="match status" value="1"/>
</dbReference>
<keyword evidence="6" id="KW-0547">Nucleotide-binding</keyword>
<protein>
    <recommendedName>
        <fullName evidence="3">histidine kinase</fullName>
        <ecNumber evidence="3">2.7.13.3</ecNumber>
    </recommendedName>
</protein>
<dbReference type="GO" id="GO:0016020">
    <property type="term" value="C:membrane"/>
    <property type="evidence" value="ECO:0007669"/>
    <property type="project" value="UniProtKB-SubCell"/>
</dbReference>
<dbReference type="SMART" id="SM00304">
    <property type="entry name" value="HAMP"/>
    <property type="match status" value="1"/>
</dbReference>
<dbReference type="InterPro" id="IPR003660">
    <property type="entry name" value="HAMP_dom"/>
</dbReference>
<evidence type="ECO:0000256" key="3">
    <source>
        <dbReference type="ARBA" id="ARBA00012438"/>
    </source>
</evidence>
<dbReference type="InterPro" id="IPR036890">
    <property type="entry name" value="HATPase_C_sf"/>
</dbReference>
<dbReference type="Gene3D" id="3.30.450.20">
    <property type="entry name" value="PAS domain"/>
    <property type="match status" value="1"/>
</dbReference>
<evidence type="ECO:0000259" key="12">
    <source>
        <dbReference type="PROSITE" id="PS50109"/>
    </source>
</evidence>
<organism evidence="15 17">
    <name type="scientific">Leptospira perolatii</name>
    <dbReference type="NCBI Taxonomy" id="2023191"/>
    <lineage>
        <taxon>Bacteria</taxon>
        <taxon>Pseudomonadati</taxon>
        <taxon>Spirochaetota</taxon>
        <taxon>Spirochaetia</taxon>
        <taxon>Leptospirales</taxon>
        <taxon>Leptospiraceae</taxon>
        <taxon>Leptospira</taxon>
    </lineage>
</organism>
<accession>A0A2M9ZN29</accession>
<gene>
    <name evidence="14" type="ORF">CH360_13745</name>
    <name evidence="15" type="ORF">CH373_07970</name>
</gene>
<dbReference type="PANTHER" id="PTHR43065:SF10">
    <property type="entry name" value="PEROXIDE STRESS-ACTIVATED HISTIDINE KINASE MAK3"/>
    <property type="match status" value="1"/>
</dbReference>
<proteinExistence type="predicted"/>